<keyword evidence="3" id="KW-1185">Reference proteome</keyword>
<gene>
    <name evidence="2" type="ORF">GCM10010964_12810</name>
</gene>
<keyword evidence="1" id="KW-1133">Transmembrane helix</keyword>
<evidence type="ECO:0000313" key="2">
    <source>
        <dbReference type="EMBL" id="GGG26313.1"/>
    </source>
</evidence>
<keyword evidence="1" id="KW-0812">Transmembrane</keyword>
<dbReference type="Proteomes" id="UP000597507">
    <property type="component" value="Unassembled WGS sequence"/>
</dbReference>
<dbReference type="EMBL" id="BMKS01000003">
    <property type="protein sequence ID" value="GGG26313.1"/>
    <property type="molecule type" value="Genomic_DNA"/>
</dbReference>
<evidence type="ECO:0008006" key="4">
    <source>
        <dbReference type="Google" id="ProtNLM"/>
    </source>
</evidence>
<evidence type="ECO:0000256" key="1">
    <source>
        <dbReference type="SAM" id="Phobius"/>
    </source>
</evidence>
<feature type="transmembrane region" description="Helical" evidence="1">
    <location>
        <begin position="7"/>
        <end position="25"/>
    </location>
</feature>
<reference evidence="2 3" key="1">
    <citation type="journal article" date="2014" name="Int. J. Syst. Evol. Microbiol.">
        <title>Complete genome sequence of Corynebacterium casei LMG S-19264T (=DSM 44701T), isolated from a smear-ripened cheese.</title>
        <authorList>
            <consortium name="US DOE Joint Genome Institute (JGI-PGF)"/>
            <person name="Walter F."/>
            <person name="Albersmeier A."/>
            <person name="Kalinowski J."/>
            <person name="Ruckert C."/>
        </authorList>
    </citation>
    <scope>NUCLEOTIDE SEQUENCE [LARGE SCALE GENOMIC DNA]</scope>
    <source>
        <strain evidence="2 3">CGMCC 1.16330</strain>
    </source>
</reference>
<dbReference type="RefSeq" id="WP_188899181.1">
    <property type="nucleotide sequence ID" value="NZ_BMKS01000003.1"/>
</dbReference>
<feature type="transmembrane region" description="Helical" evidence="1">
    <location>
        <begin position="52"/>
        <end position="70"/>
    </location>
</feature>
<accession>A0A8J3EAF1</accession>
<evidence type="ECO:0000313" key="3">
    <source>
        <dbReference type="Proteomes" id="UP000597507"/>
    </source>
</evidence>
<sequence length="87" mass="9683">MTWFTGIVVYLLIWWTALFAVLPFGTRPEPDGDPEAGGWRGAPRQPHLGRKLVATTVVSAAIWLAVYGLVESDWISFRSGWLALPEN</sequence>
<comment type="caution">
    <text evidence="2">The sequence shown here is derived from an EMBL/GenBank/DDBJ whole genome shotgun (WGS) entry which is preliminary data.</text>
</comment>
<dbReference type="Pfam" id="PF07330">
    <property type="entry name" value="DUF1467"/>
    <property type="match status" value="1"/>
</dbReference>
<keyword evidence="1" id="KW-0472">Membrane</keyword>
<dbReference type="AlphaFoldDB" id="A0A8J3EAF1"/>
<proteinExistence type="predicted"/>
<dbReference type="InterPro" id="IPR009935">
    <property type="entry name" value="DUF1467"/>
</dbReference>
<protein>
    <recommendedName>
        <fullName evidence="4">DUF1467 family protein</fullName>
    </recommendedName>
</protein>
<organism evidence="2 3">
    <name type="scientific">Caldovatus sediminis</name>
    <dbReference type="NCBI Taxonomy" id="2041189"/>
    <lineage>
        <taxon>Bacteria</taxon>
        <taxon>Pseudomonadati</taxon>
        <taxon>Pseudomonadota</taxon>
        <taxon>Alphaproteobacteria</taxon>
        <taxon>Acetobacterales</taxon>
        <taxon>Roseomonadaceae</taxon>
        <taxon>Caldovatus</taxon>
    </lineage>
</organism>
<name>A0A8J3EAF1_9PROT</name>